<feature type="transmembrane region" description="Helical" evidence="6">
    <location>
        <begin position="113"/>
        <end position="133"/>
    </location>
</feature>
<feature type="transmembrane region" description="Helical" evidence="6">
    <location>
        <begin position="445"/>
        <end position="469"/>
    </location>
</feature>
<dbReference type="Proteomes" id="UP000195807">
    <property type="component" value="Chromosome"/>
</dbReference>
<dbReference type="PANTHER" id="PTHR37422:SF13">
    <property type="entry name" value="LIPOPOLYSACCHARIDE BIOSYNTHESIS PROTEIN PA4999-RELATED"/>
    <property type="match status" value="1"/>
</dbReference>
<dbReference type="Pfam" id="PF04932">
    <property type="entry name" value="Wzy_C"/>
    <property type="match status" value="1"/>
</dbReference>
<feature type="transmembrane region" description="Helical" evidence="6">
    <location>
        <begin position="273"/>
        <end position="291"/>
    </location>
</feature>
<dbReference type="STRING" id="450378.GCA_001661675_02766"/>
<feature type="transmembrane region" description="Helical" evidence="6">
    <location>
        <begin position="303"/>
        <end position="334"/>
    </location>
</feature>
<evidence type="ECO:0000256" key="2">
    <source>
        <dbReference type="ARBA" id="ARBA00022692"/>
    </source>
</evidence>
<keyword evidence="4 6" id="KW-0472">Membrane</keyword>
<feature type="transmembrane region" description="Helical" evidence="6">
    <location>
        <begin position="354"/>
        <end position="374"/>
    </location>
</feature>
<evidence type="ECO:0000256" key="6">
    <source>
        <dbReference type="SAM" id="Phobius"/>
    </source>
</evidence>
<evidence type="ECO:0000313" key="8">
    <source>
        <dbReference type="EMBL" id="ARU17037.1"/>
    </source>
</evidence>
<protein>
    <recommendedName>
        <fullName evidence="7">O-antigen ligase-related domain-containing protein</fullName>
    </recommendedName>
</protein>
<keyword evidence="3 6" id="KW-1133">Transmembrane helix</keyword>
<comment type="subcellular location">
    <subcellularLocation>
        <location evidence="1">Membrane</location>
        <topology evidence="1">Multi-pass membrane protein</topology>
    </subcellularLocation>
</comment>
<dbReference type="InterPro" id="IPR007016">
    <property type="entry name" value="O-antigen_ligase-rel_domated"/>
</dbReference>
<dbReference type="InterPro" id="IPR051533">
    <property type="entry name" value="WaaL-like"/>
</dbReference>
<dbReference type="KEGG" id="cman:A9D14_13780"/>
<feature type="transmembrane region" description="Helical" evidence="6">
    <location>
        <begin position="395"/>
        <end position="417"/>
    </location>
</feature>
<feature type="transmembrane region" description="Helical" evidence="6">
    <location>
        <begin position="226"/>
        <end position="249"/>
    </location>
</feature>
<evidence type="ECO:0000256" key="4">
    <source>
        <dbReference type="ARBA" id="ARBA00023136"/>
    </source>
</evidence>
<organism evidence="8 9">
    <name type="scientific">Croceicoccus marinus</name>
    <dbReference type="NCBI Taxonomy" id="450378"/>
    <lineage>
        <taxon>Bacteria</taxon>
        <taxon>Pseudomonadati</taxon>
        <taxon>Pseudomonadota</taxon>
        <taxon>Alphaproteobacteria</taxon>
        <taxon>Sphingomonadales</taxon>
        <taxon>Erythrobacteraceae</taxon>
        <taxon>Croceicoccus</taxon>
    </lineage>
</organism>
<feature type="transmembrane region" description="Helical" evidence="6">
    <location>
        <begin position="88"/>
        <end position="107"/>
    </location>
</feature>
<sequence>MIDRLQMMSRKLPEGGGGAGNWRAPSGWQTETPDAGDQAGDRAGDRDADRDADRPRPERRRREGGSRRHAPPARAASRGPFALSSENVRLAVFALLFTSIAFFGGSARADVNWLLPLRPICLFAIAVLVVLPLRERAHAMTVPAVLLAALALSIAVQLVPLPPEIWTSLPGRARFAEAAVVAGLDQPWRPVSLVPWLTWNSLFALLPALAVMTALWGIGPRHRDRVILGFLAFLGVSILLGIAQVAGALNGPPLHYRFFAQDSAIGFFANRNHAAAVLATGFPVLRLWSLTAPLGRAGARRRIFALVAALVLLVMIVVTGSRTGMLVGFAAFAASLAMAPLDELGAKLDPRKAWMVRVGVVAVPLLVVVLLVLFGKAVALDRIVDDDLLAEQRVMYLPLLLDLMRGFLPFGSGFGTFDPVYRSFEPDWAITTKYLNHAHNDLLELLMTGGVFALAVLAGFIVWIAVRLWKTRSDARAAEAISVRAGAIMAAALLGASLTDYPLRTPIAGAVLVLACWLIARPLYDMRTAARTRSPRSGGRR</sequence>
<dbReference type="EMBL" id="CP019602">
    <property type="protein sequence ID" value="ARU17037.1"/>
    <property type="molecule type" value="Genomic_DNA"/>
</dbReference>
<feature type="transmembrane region" description="Helical" evidence="6">
    <location>
        <begin position="196"/>
        <end position="219"/>
    </location>
</feature>
<dbReference type="PANTHER" id="PTHR37422">
    <property type="entry name" value="TEICHURONIC ACID BIOSYNTHESIS PROTEIN TUAE"/>
    <property type="match status" value="1"/>
</dbReference>
<evidence type="ECO:0000313" key="9">
    <source>
        <dbReference type="Proteomes" id="UP000195807"/>
    </source>
</evidence>
<evidence type="ECO:0000259" key="7">
    <source>
        <dbReference type="Pfam" id="PF04932"/>
    </source>
</evidence>
<feature type="transmembrane region" description="Helical" evidence="6">
    <location>
        <begin position="505"/>
        <end position="524"/>
    </location>
</feature>
<gene>
    <name evidence="8" type="ORF">A9D14_13780</name>
</gene>
<feature type="transmembrane region" description="Helical" evidence="6">
    <location>
        <begin position="481"/>
        <end position="499"/>
    </location>
</feature>
<evidence type="ECO:0000256" key="1">
    <source>
        <dbReference type="ARBA" id="ARBA00004141"/>
    </source>
</evidence>
<evidence type="ECO:0000256" key="3">
    <source>
        <dbReference type="ARBA" id="ARBA00022989"/>
    </source>
</evidence>
<evidence type="ECO:0000256" key="5">
    <source>
        <dbReference type="SAM" id="MobiDB-lite"/>
    </source>
</evidence>
<proteinExistence type="predicted"/>
<dbReference type="GO" id="GO:0016020">
    <property type="term" value="C:membrane"/>
    <property type="evidence" value="ECO:0007669"/>
    <property type="project" value="UniProtKB-SubCell"/>
</dbReference>
<feature type="region of interest" description="Disordered" evidence="5">
    <location>
        <begin position="1"/>
        <end position="78"/>
    </location>
</feature>
<keyword evidence="2 6" id="KW-0812">Transmembrane</keyword>
<feature type="transmembrane region" description="Helical" evidence="6">
    <location>
        <begin position="140"/>
        <end position="159"/>
    </location>
</feature>
<reference evidence="8 9" key="1">
    <citation type="submission" date="2017-01" db="EMBL/GenBank/DDBJ databases">
        <title>Complete genome sequence of esterase-producing bacterium Croceicoccus marinus E4A9.</title>
        <authorList>
            <person name="Wu Y.-H."/>
            <person name="Cheng H."/>
            <person name="Xu L."/>
            <person name="Huo Y.-Y."/>
            <person name="Wang C.-S."/>
            <person name="Xu X.-W."/>
        </authorList>
    </citation>
    <scope>NUCLEOTIDE SEQUENCE [LARGE SCALE GENOMIC DNA]</scope>
    <source>
        <strain evidence="8 9">E4A9</strain>
    </source>
</reference>
<keyword evidence="9" id="KW-1185">Reference proteome</keyword>
<feature type="domain" description="O-antigen ligase-related" evidence="7">
    <location>
        <begin position="308"/>
        <end position="457"/>
    </location>
</feature>
<name>A0A1Z1FEB7_9SPHN</name>
<accession>A0A1Z1FEB7</accession>
<dbReference type="AlphaFoldDB" id="A0A1Z1FEB7"/>
<feature type="compositionally biased region" description="Basic and acidic residues" evidence="5">
    <location>
        <begin position="39"/>
        <end position="66"/>
    </location>
</feature>